<dbReference type="InterPro" id="IPR011712">
    <property type="entry name" value="Sig_transdc_His_kin_sub3_dim/P"/>
</dbReference>
<dbReference type="PANTHER" id="PTHR24421:SF63">
    <property type="entry name" value="SENSOR HISTIDINE KINASE DESK"/>
    <property type="match status" value="1"/>
</dbReference>
<feature type="transmembrane region" description="Helical" evidence="5">
    <location>
        <begin position="85"/>
        <end position="106"/>
    </location>
</feature>
<feature type="domain" description="Histidine kinase/HSP90-like ATPase" evidence="6">
    <location>
        <begin position="299"/>
        <end position="380"/>
    </location>
</feature>
<evidence type="ECO:0000259" key="7">
    <source>
        <dbReference type="Pfam" id="PF07730"/>
    </source>
</evidence>
<keyword evidence="9" id="KW-1185">Reference proteome</keyword>
<evidence type="ECO:0000259" key="6">
    <source>
        <dbReference type="Pfam" id="PF02518"/>
    </source>
</evidence>
<feature type="transmembrane region" description="Helical" evidence="5">
    <location>
        <begin position="127"/>
        <end position="149"/>
    </location>
</feature>
<name>A0ABQ0PKL8_9PROT</name>
<evidence type="ECO:0000313" key="8">
    <source>
        <dbReference type="EMBL" id="GBQ74642.1"/>
    </source>
</evidence>
<organism evidence="8 9">
    <name type="scientific">Komagataeibacter intermedius NRIC 0521</name>
    <dbReference type="NCBI Taxonomy" id="1307934"/>
    <lineage>
        <taxon>Bacteria</taxon>
        <taxon>Pseudomonadati</taxon>
        <taxon>Pseudomonadota</taxon>
        <taxon>Alphaproteobacteria</taxon>
        <taxon>Acetobacterales</taxon>
        <taxon>Acetobacteraceae</taxon>
        <taxon>Komagataeibacter</taxon>
    </lineage>
</organism>
<evidence type="ECO:0000256" key="2">
    <source>
        <dbReference type="ARBA" id="ARBA00022777"/>
    </source>
</evidence>
<keyword evidence="1" id="KW-0808">Transferase</keyword>
<dbReference type="Gene3D" id="1.20.5.1930">
    <property type="match status" value="1"/>
</dbReference>
<keyword evidence="5" id="KW-0812">Transmembrane</keyword>
<evidence type="ECO:0000256" key="4">
    <source>
        <dbReference type="SAM" id="MobiDB-lite"/>
    </source>
</evidence>
<dbReference type="InterPro" id="IPR003594">
    <property type="entry name" value="HATPase_dom"/>
</dbReference>
<dbReference type="SUPFAM" id="SSF55874">
    <property type="entry name" value="ATPase domain of HSP90 chaperone/DNA topoisomerase II/histidine kinase"/>
    <property type="match status" value="1"/>
</dbReference>
<gene>
    <name evidence="8" type="ORF">AA0521_2498</name>
</gene>
<proteinExistence type="predicted"/>
<feature type="transmembrane region" description="Helical" evidence="5">
    <location>
        <begin position="60"/>
        <end position="79"/>
    </location>
</feature>
<dbReference type="InterPro" id="IPR036890">
    <property type="entry name" value="HATPase_C_sf"/>
</dbReference>
<evidence type="ECO:0000256" key="5">
    <source>
        <dbReference type="SAM" id="Phobius"/>
    </source>
</evidence>
<dbReference type="PANTHER" id="PTHR24421">
    <property type="entry name" value="NITRATE/NITRITE SENSOR PROTEIN NARX-RELATED"/>
    <property type="match status" value="1"/>
</dbReference>
<feature type="domain" description="Signal transduction histidine kinase subgroup 3 dimerisation and phosphoacceptor" evidence="7">
    <location>
        <begin position="197"/>
        <end position="261"/>
    </location>
</feature>
<reference evidence="8" key="1">
    <citation type="submission" date="2013-04" db="EMBL/GenBank/DDBJ databases">
        <title>The genome sequencing project of 58 acetic acid bacteria.</title>
        <authorList>
            <person name="Okamoto-Kainuma A."/>
            <person name="Ishikawa M."/>
            <person name="Umino S."/>
            <person name="Koizumi Y."/>
            <person name="Shiwa Y."/>
            <person name="Yoshikawa H."/>
            <person name="Matsutani M."/>
            <person name="Matsushita K."/>
        </authorList>
    </citation>
    <scope>NUCLEOTIDE SEQUENCE</scope>
    <source>
        <strain evidence="8">NRIC 0521</strain>
    </source>
</reference>
<dbReference type="InterPro" id="IPR050482">
    <property type="entry name" value="Sensor_HK_TwoCompSys"/>
</dbReference>
<feature type="region of interest" description="Disordered" evidence="4">
    <location>
        <begin position="1"/>
        <end position="22"/>
    </location>
</feature>
<keyword evidence="5" id="KW-1133">Transmembrane helix</keyword>
<dbReference type="Gene3D" id="3.30.565.10">
    <property type="entry name" value="Histidine kinase-like ATPase, C-terminal domain"/>
    <property type="match status" value="1"/>
</dbReference>
<feature type="transmembrane region" description="Helical" evidence="5">
    <location>
        <begin position="30"/>
        <end position="53"/>
    </location>
</feature>
<dbReference type="Pfam" id="PF02518">
    <property type="entry name" value="HATPase_c"/>
    <property type="match status" value="1"/>
</dbReference>
<accession>A0ABQ0PKL8</accession>
<sequence>MARGDMDMMDDTPAPASLPPPGRKNRLPRLAWHLAICLSLLFLPVYTLPWVWVPHTRQDLVIGGMGILTISALFLRGVWEAMTTRSFTPCLYGCAVLLAAFMISPFHGRWEIFIVYACALAGLARPVMLAAVTIISFLLLIIGFVWFTHEFWPNWLPTTIMGLCVGTWCICTAMLQDKNRSLLAAQDEVRLLSRTTERERIARDIHDLLGRTLTLVALKADLAARLAAHDDARATEEVRNIATIARQGLTELRAALTGMTNATLVHELGHARAALQAAGIKCTVSGSFETVPPPCDAVLAMALREAVTNVIRHSGATASTIRLLSGRHVITLSVLDNGTGTSPHRFGRGLSGMQARLQAAGGELVIESSRQGTCLLARMREERT</sequence>
<comment type="caution">
    <text evidence="8">The sequence shown here is derived from an EMBL/GenBank/DDBJ whole genome shotgun (WGS) entry which is preliminary data.</text>
</comment>
<feature type="transmembrane region" description="Helical" evidence="5">
    <location>
        <begin position="155"/>
        <end position="175"/>
    </location>
</feature>
<keyword evidence="5" id="KW-0472">Membrane</keyword>
<evidence type="ECO:0000256" key="3">
    <source>
        <dbReference type="ARBA" id="ARBA00023012"/>
    </source>
</evidence>
<evidence type="ECO:0000256" key="1">
    <source>
        <dbReference type="ARBA" id="ARBA00022679"/>
    </source>
</evidence>
<dbReference type="CDD" id="cd16917">
    <property type="entry name" value="HATPase_UhpB-NarQ-NarX-like"/>
    <property type="match status" value="1"/>
</dbReference>
<dbReference type="Pfam" id="PF07730">
    <property type="entry name" value="HisKA_3"/>
    <property type="match status" value="1"/>
</dbReference>
<dbReference type="Proteomes" id="UP001061452">
    <property type="component" value="Unassembled WGS sequence"/>
</dbReference>
<dbReference type="EMBL" id="BAQJ01000244">
    <property type="protein sequence ID" value="GBQ74642.1"/>
    <property type="molecule type" value="Genomic_DNA"/>
</dbReference>
<keyword evidence="3" id="KW-0902">Two-component regulatory system</keyword>
<protein>
    <submittedName>
        <fullName evidence="8">Two-component system sensor kinase</fullName>
    </submittedName>
</protein>
<keyword evidence="2 8" id="KW-0418">Kinase</keyword>
<evidence type="ECO:0000313" key="9">
    <source>
        <dbReference type="Proteomes" id="UP001061452"/>
    </source>
</evidence>
<dbReference type="GO" id="GO:0016301">
    <property type="term" value="F:kinase activity"/>
    <property type="evidence" value="ECO:0007669"/>
    <property type="project" value="UniProtKB-KW"/>
</dbReference>